<dbReference type="EMBL" id="JALJOR010000006">
    <property type="protein sequence ID" value="KAK9815259.1"/>
    <property type="molecule type" value="Genomic_DNA"/>
</dbReference>
<evidence type="ECO:0000313" key="2">
    <source>
        <dbReference type="EMBL" id="KAK9815259.1"/>
    </source>
</evidence>
<organism evidence="2 3">
    <name type="scientific">[Myrmecia] bisecta</name>
    <dbReference type="NCBI Taxonomy" id="41462"/>
    <lineage>
        <taxon>Eukaryota</taxon>
        <taxon>Viridiplantae</taxon>
        <taxon>Chlorophyta</taxon>
        <taxon>core chlorophytes</taxon>
        <taxon>Trebouxiophyceae</taxon>
        <taxon>Trebouxiales</taxon>
        <taxon>Trebouxiaceae</taxon>
        <taxon>Myrmecia</taxon>
    </lineage>
</organism>
<proteinExistence type="predicted"/>
<dbReference type="AlphaFoldDB" id="A0AAW1Q057"/>
<name>A0AAW1Q057_9CHLO</name>
<protein>
    <submittedName>
        <fullName evidence="2">Uncharacterized protein</fullName>
    </submittedName>
</protein>
<accession>A0AAW1Q057</accession>
<reference evidence="2 3" key="1">
    <citation type="journal article" date="2024" name="Nat. Commun.">
        <title>Phylogenomics reveals the evolutionary origins of lichenization in chlorophyte algae.</title>
        <authorList>
            <person name="Puginier C."/>
            <person name="Libourel C."/>
            <person name="Otte J."/>
            <person name="Skaloud P."/>
            <person name="Haon M."/>
            <person name="Grisel S."/>
            <person name="Petersen M."/>
            <person name="Berrin J.G."/>
            <person name="Delaux P.M."/>
            <person name="Dal Grande F."/>
            <person name="Keller J."/>
        </authorList>
    </citation>
    <scope>NUCLEOTIDE SEQUENCE [LARGE SCALE GENOMIC DNA]</scope>
    <source>
        <strain evidence="2 3">SAG 2043</strain>
    </source>
</reference>
<comment type="caution">
    <text evidence="2">The sequence shown here is derived from an EMBL/GenBank/DDBJ whole genome shotgun (WGS) entry which is preliminary data.</text>
</comment>
<feature type="region of interest" description="Disordered" evidence="1">
    <location>
        <begin position="1"/>
        <end position="39"/>
    </location>
</feature>
<keyword evidence="3" id="KW-1185">Reference proteome</keyword>
<feature type="compositionally biased region" description="Basic and acidic residues" evidence="1">
    <location>
        <begin position="14"/>
        <end position="31"/>
    </location>
</feature>
<sequence length="100" mass="10909">MGVGSHASDNDPEVLEREKQKNLEGETESHPRVPQGWNERLASDSEAAVVADHCVPEAIEEMQKHSIEHLLEGQDCSVREQIVVTATTTTTRSTTTAATV</sequence>
<evidence type="ECO:0000256" key="1">
    <source>
        <dbReference type="SAM" id="MobiDB-lite"/>
    </source>
</evidence>
<evidence type="ECO:0000313" key="3">
    <source>
        <dbReference type="Proteomes" id="UP001489004"/>
    </source>
</evidence>
<gene>
    <name evidence="2" type="ORF">WJX72_000798</name>
</gene>
<dbReference type="Proteomes" id="UP001489004">
    <property type="component" value="Unassembled WGS sequence"/>
</dbReference>